<name>A0ABZ2KD37_9BACT</name>
<evidence type="ECO:0000256" key="2">
    <source>
        <dbReference type="ARBA" id="ARBA00022801"/>
    </source>
</evidence>
<evidence type="ECO:0000313" key="6">
    <source>
        <dbReference type="EMBL" id="WXA95243.1"/>
    </source>
</evidence>
<dbReference type="EMBL" id="CP089982">
    <property type="protein sequence ID" value="WXA95243.1"/>
    <property type="molecule type" value="Genomic_DNA"/>
</dbReference>
<dbReference type="Gene3D" id="3.60.21.10">
    <property type="match status" value="1"/>
</dbReference>
<dbReference type="SUPFAM" id="SSF56300">
    <property type="entry name" value="Metallo-dependent phosphatases"/>
    <property type="match status" value="1"/>
</dbReference>
<proteinExistence type="inferred from homology"/>
<dbReference type="InterPro" id="IPR029052">
    <property type="entry name" value="Metallo-depent_PP-like"/>
</dbReference>
<dbReference type="RefSeq" id="WP_394845852.1">
    <property type="nucleotide sequence ID" value="NZ_CP089982.1"/>
</dbReference>
<dbReference type="InterPro" id="IPR004843">
    <property type="entry name" value="Calcineurin-like_PHP"/>
</dbReference>
<dbReference type="Proteomes" id="UP001379533">
    <property type="component" value="Chromosome"/>
</dbReference>
<keyword evidence="1" id="KW-0479">Metal-binding</keyword>
<keyword evidence="7" id="KW-1185">Reference proteome</keyword>
<evidence type="ECO:0000313" key="7">
    <source>
        <dbReference type="Proteomes" id="UP001379533"/>
    </source>
</evidence>
<organism evidence="6 7">
    <name type="scientific">Pendulispora brunnea</name>
    <dbReference type="NCBI Taxonomy" id="2905690"/>
    <lineage>
        <taxon>Bacteria</taxon>
        <taxon>Pseudomonadati</taxon>
        <taxon>Myxococcota</taxon>
        <taxon>Myxococcia</taxon>
        <taxon>Myxococcales</taxon>
        <taxon>Sorangiineae</taxon>
        <taxon>Pendulisporaceae</taxon>
        <taxon>Pendulispora</taxon>
    </lineage>
</organism>
<dbReference type="Pfam" id="PF00149">
    <property type="entry name" value="Metallophos"/>
    <property type="match status" value="1"/>
</dbReference>
<keyword evidence="3" id="KW-0408">Iron</keyword>
<dbReference type="PANTHER" id="PTHR42988">
    <property type="entry name" value="PHOSPHOHYDROLASE"/>
    <property type="match status" value="1"/>
</dbReference>
<accession>A0ABZ2KD37</accession>
<protein>
    <submittedName>
        <fullName evidence="6">Metallophosphoesterase</fullName>
    </submittedName>
</protein>
<feature type="domain" description="Calcineurin-like phosphoesterase" evidence="5">
    <location>
        <begin position="13"/>
        <end position="235"/>
    </location>
</feature>
<evidence type="ECO:0000256" key="3">
    <source>
        <dbReference type="ARBA" id="ARBA00023004"/>
    </source>
</evidence>
<dbReference type="InterPro" id="IPR050884">
    <property type="entry name" value="CNP_phosphodiesterase-III"/>
</dbReference>
<keyword evidence="2" id="KW-0378">Hydrolase</keyword>
<evidence type="ECO:0000259" key="5">
    <source>
        <dbReference type="Pfam" id="PF00149"/>
    </source>
</evidence>
<sequence length="281" mass="30860">MSEGGPYVPTLQRIAHLSDVHILERRGANDGSYSFSTRMVSVHRRLDDNARALKMKAALESAKRARADHIVISGDLTELGTPKQFERFAEVLHDSNLDADCVTLVPGNHDAYDSSHGWKNAMAGPLRAYASCSATEPGRTIDRATFAILPVDASRHQSIARSGGELTESTAEALQRRIEDPALRAKATIVVVHHPPFGNDRNPWHFIDGLRGHDRLLTLLVKHPQLHVLHGHRHRIVDRIVGGGKNRVFGASATVDDAPSRPRVRLYEVRDGSLESIGLAA</sequence>
<evidence type="ECO:0000256" key="1">
    <source>
        <dbReference type="ARBA" id="ARBA00022723"/>
    </source>
</evidence>
<dbReference type="PANTHER" id="PTHR42988:SF2">
    <property type="entry name" value="CYCLIC NUCLEOTIDE PHOSPHODIESTERASE CBUA0032-RELATED"/>
    <property type="match status" value="1"/>
</dbReference>
<reference evidence="6 7" key="1">
    <citation type="submission" date="2021-12" db="EMBL/GenBank/DDBJ databases">
        <title>Discovery of the Pendulisporaceae a myxobacterial family with distinct sporulation behavior and unique specialized metabolism.</title>
        <authorList>
            <person name="Garcia R."/>
            <person name="Popoff A."/>
            <person name="Bader C.D."/>
            <person name="Loehr J."/>
            <person name="Walesch S."/>
            <person name="Walt C."/>
            <person name="Boldt J."/>
            <person name="Bunk B."/>
            <person name="Haeckl F.J.F.P.J."/>
            <person name="Gunesch A.P."/>
            <person name="Birkelbach J."/>
            <person name="Nuebel U."/>
            <person name="Pietschmann T."/>
            <person name="Bach T."/>
            <person name="Mueller R."/>
        </authorList>
    </citation>
    <scope>NUCLEOTIDE SEQUENCE [LARGE SCALE GENOMIC DNA]</scope>
    <source>
        <strain evidence="6 7">MSr12523</strain>
    </source>
</reference>
<comment type="similarity">
    <text evidence="4">Belongs to the cyclic nucleotide phosphodiesterase class-III family.</text>
</comment>
<evidence type="ECO:0000256" key="4">
    <source>
        <dbReference type="ARBA" id="ARBA00025742"/>
    </source>
</evidence>
<gene>
    <name evidence="6" type="ORF">LZC95_00115</name>
</gene>